<sequence>MSTFSFPRCALNTHVTMALALLLSSGAAHAFTEQAQFAPKPLLVFSGPASNGGNLPGAKPFTPPIYIASQNRYVGMTQEGGDTWTGAWSAIFNGATFFQVGVDGAGYQYQTLGERIGVQNTPLLYDPKTGDIYGGAESALDENGLNPGGVLFVIREGQVLPLVNHGDELSAKDFQPRGQMTQDSQGRLFLNGGGGLANCSATNANRNSKNILYHFNPGAAQLLQPSANLCDFVEIVQRQVGTRLATYYRQHKGAVPQIQVWSEADQALYALASNSGSEENVEGVPSNDNKGKPISTLIRISAADLGSRLQPDDGDKIEVLHNFAKARDGEARAGMDYVSSMIEVGDWLYGTTYSATPTLSTSALGGTLWRIHKQQGTSSFEVVHRFGESGNGVEGDGSNPAGPLVRAADGNIYGTTSSDTRELNSQQTEALGAGVLFRITTPEGDTPAYEPLAYFDVETTGARPAGLSLGPIKTDSDGKRHQTLIGVSRYGGNEGDTITTRESVDGFGTLFQLDVPVTDALLTRFVSNASSARPGTRPTLQWSSEGTERCVAGGDWEGTYGASGSYRLPALNELRDYVFTLQCSGYTGQTETKRLTVKVIDGSGTGESGNGGGGALAGGLLVALAAWAARRQARPVV</sequence>
<name>A0A4Q7MNI0_9BURK</name>
<keyword evidence="1" id="KW-0732">Signal</keyword>
<proteinExistence type="predicted"/>
<comment type="caution">
    <text evidence="2">The sequence shown here is derived from an EMBL/GenBank/DDBJ whole genome shotgun (WGS) entry which is preliminary data.</text>
</comment>
<protein>
    <submittedName>
        <fullName evidence="2">Uncharacterized protein</fullName>
    </submittedName>
</protein>
<organism evidence="2 3">
    <name type="scientific">Kerstersia gyiorum</name>
    <dbReference type="NCBI Taxonomy" id="206506"/>
    <lineage>
        <taxon>Bacteria</taxon>
        <taxon>Pseudomonadati</taxon>
        <taxon>Pseudomonadota</taxon>
        <taxon>Betaproteobacteria</taxon>
        <taxon>Burkholderiales</taxon>
        <taxon>Alcaligenaceae</taxon>
        <taxon>Kerstersia</taxon>
    </lineage>
</organism>
<gene>
    <name evidence="2" type="ORF">EV679_1480</name>
</gene>
<dbReference type="RefSeq" id="WP_127773620.1">
    <property type="nucleotide sequence ID" value="NZ_CBCSEB010000014.1"/>
</dbReference>
<accession>A0A4Q7MNI0</accession>
<reference evidence="2 3" key="1">
    <citation type="submission" date="2019-02" db="EMBL/GenBank/DDBJ databases">
        <title>Genomic Encyclopedia of Type Strains, Phase IV (KMG-IV): sequencing the most valuable type-strain genomes for metagenomic binning, comparative biology and taxonomic classification.</title>
        <authorList>
            <person name="Goeker M."/>
        </authorList>
    </citation>
    <scope>NUCLEOTIDE SEQUENCE [LARGE SCALE GENOMIC DNA]</scope>
    <source>
        <strain evidence="2 3">DSM 16618</strain>
    </source>
</reference>
<dbReference type="Proteomes" id="UP000292039">
    <property type="component" value="Unassembled WGS sequence"/>
</dbReference>
<evidence type="ECO:0000313" key="3">
    <source>
        <dbReference type="Proteomes" id="UP000292039"/>
    </source>
</evidence>
<feature type="signal peptide" evidence="1">
    <location>
        <begin position="1"/>
        <end position="30"/>
    </location>
</feature>
<evidence type="ECO:0000313" key="2">
    <source>
        <dbReference type="EMBL" id="RZS70087.1"/>
    </source>
</evidence>
<dbReference type="EMBL" id="SGWZ01000002">
    <property type="protein sequence ID" value="RZS70087.1"/>
    <property type="molecule type" value="Genomic_DNA"/>
</dbReference>
<evidence type="ECO:0000256" key="1">
    <source>
        <dbReference type="SAM" id="SignalP"/>
    </source>
</evidence>
<feature type="chain" id="PRO_5030098162" evidence="1">
    <location>
        <begin position="31"/>
        <end position="637"/>
    </location>
</feature>
<dbReference type="AlphaFoldDB" id="A0A4Q7MNI0"/>